<evidence type="ECO:0000256" key="8">
    <source>
        <dbReference type="SAM" id="Phobius"/>
    </source>
</evidence>
<keyword evidence="7 8" id="KW-0472">Membrane</keyword>
<evidence type="ECO:0000256" key="7">
    <source>
        <dbReference type="ARBA" id="ARBA00023136"/>
    </source>
</evidence>
<dbReference type="InterPro" id="IPR002524">
    <property type="entry name" value="Cation_efflux"/>
</dbReference>
<evidence type="ECO:0000256" key="2">
    <source>
        <dbReference type="ARBA" id="ARBA00008873"/>
    </source>
</evidence>
<dbReference type="SUPFAM" id="SSF161111">
    <property type="entry name" value="Cation efflux protein transmembrane domain-like"/>
    <property type="match status" value="1"/>
</dbReference>
<protein>
    <submittedName>
        <fullName evidence="11">Cobalt-zinc-cadmium resistance protein CzcD</fullName>
    </submittedName>
</protein>
<evidence type="ECO:0000256" key="4">
    <source>
        <dbReference type="ARBA" id="ARBA00022692"/>
    </source>
</evidence>
<evidence type="ECO:0000256" key="3">
    <source>
        <dbReference type="ARBA" id="ARBA00022448"/>
    </source>
</evidence>
<sequence length="305" mass="33846">MAHSHGHDHAHDHHHTNNKKALLISFIFIFTFMIVEIIGGILTNSLALLSDAGHMLSDAFALGLSLFAFKLSEKAANADKTFGYKRFEILAAFINGITLLAISIYIFYEAYHRFLEPPNVSPMMLWIAVTGLIVNIIVAYILMYNGDTKGNLNLRSALLHVLGDLLGSVGAIIAGILILLFNWNIADPIASIIVAMLILVSGYRITKDSLHILMEGTPNNLSYVEVENMLTQLDGVINIHDLHVWTITSDFPALCCHMVVEQDTDRDALLKRASKLLHDSFSLHHTTIQIEGIDAEIEKEEDCCN</sequence>
<accession>W4VPE5</accession>
<evidence type="ECO:0000256" key="1">
    <source>
        <dbReference type="ARBA" id="ARBA00004141"/>
    </source>
</evidence>
<feature type="transmembrane region" description="Helical" evidence="8">
    <location>
        <begin position="123"/>
        <end position="145"/>
    </location>
</feature>
<dbReference type="InterPro" id="IPR027469">
    <property type="entry name" value="Cation_efflux_TMD_sf"/>
</dbReference>
<keyword evidence="6" id="KW-0406">Ion transport</keyword>
<feature type="transmembrane region" description="Helical" evidence="8">
    <location>
        <begin position="21"/>
        <end position="42"/>
    </location>
</feature>
<keyword evidence="12" id="KW-1185">Reference proteome</keyword>
<proteinExistence type="inferred from homology"/>
<dbReference type="eggNOG" id="COG1230">
    <property type="taxonomic scope" value="Bacteria"/>
</dbReference>
<evidence type="ECO:0000256" key="5">
    <source>
        <dbReference type="ARBA" id="ARBA00022989"/>
    </source>
</evidence>
<keyword evidence="3" id="KW-0813">Transport</keyword>
<feature type="domain" description="Cation efflux protein transmembrane" evidence="9">
    <location>
        <begin position="22"/>
        <end position="214"/>
    </location>
</feature>
<reference evidence="11 12" key="1">
    <citation type="journal article" date="2014" name="Genome Announc.">
        <title>Draft Genome Sequence of the Boron-Tolerant and Moderately Halotolerant Bacterium Gracilibacillus boraciitolerans JCM 21714T.</title>
        <authorList>
            <person name="Ahmed I."/>
            <person name="Oshima K."/>
            <person name="Suda W."/>
            <person name="Kitamura K."/>
            <person name="Iida T."/>
            <person name="Ohmori Y."/>
            <person name="Fujiwara T."/>
            <person name="Hattori M."/>
            <person name="Ohkuma M."/>
        </authorList>
    </citation>
    <scope>NUCLEOTIDE SEQUENCE [LARGE SCALE GENOMIC DNA]</scope>
    <source>
        <strain evidence="11 12">JCM 21714</strain>
    </source>
</reference>
<keyword evidence="5 8" id="KW-1133">Transmembrane helix</keyword>
<evidence type="ECO:0000259" key="9">
    <source>
        <dbReference type="Pfam" id="PF01545"/>
    </source>
</evidence>
<feature type="transmembrane region" description="Helical" evidence="8">
    <location>
        <begin position="157"/>
        <end position="183"/>
    </location>
</feature>
<dbReference type="OrthoDB" id="9809646at2"/>
<dbReference type="EMBL" id="BAVS01000028">
    <property type="protein sequence ID" value="GAE94619.1"/>
    <property type="molecule type" value="Genomic_DNA"/>
</dbReference>
<dbReference type="RefSeq" id="WP_035725283.1">
    <property type="nucleotide sequence ID" value="NZ_BAVS01000028.1"/>
</dbReference>
<evidence type="ECO:0000313" key="12">
    <source>
        <dbReference type="Proteomes" id="UP000019102"/>
    </source>
</evidence>
<dbReference type="InterPro" id="IPR036837">
    <property type="entry name" value="Cation_efflux_CTD_sf"/>
</dbReference>
<comment type="caution">
    <text evidence="11">The sequence shown here is derived from an EMBL/GenBank/DDBJ whole genome shotgun (WGS) entry which is preliminary data.</text>
</comment>
<dbReference type="AlphaFoldDB" id="W4VPE5"/>
<dbReference type="Gene3D" id="1.20.1510.10">
    <property type="entry name" value="Cation efflux protein transmembrane domain"/>
    <property type="match status" value="1"/>
</dbReference>
<dbReference type="InterPro" id="IPR027470">
    <property type="entry name" value="Cation_efflux_CTD"/>
</dbReference>
<evidence type="ECO:0000256" key="6">
    <source>
        <dbReference type="ARBA" id="ARBA00023065"/>
    </source>
</evidence>
<dbReference type="Pfam" id="PF01545">
    <property type="entry name" value="Cation_efflux"/>
    <property type="match status" value="1"/>
</dbReference>
<keyword evidence="4 8" id="KW-0812">Transmembrane</keyword>
<dbReference type="PANTHER" id="PTHR11562:SF17">
    <property type="entry name" value="RE54080P-RELATED"/>
    <property type="match status" value="1"/>
</dbReference>
<feature type="domain" description="Cation efflux protein cytoplasmic" evidence="10">
    <location>
        <begin position="219"/>
        <end position="291"/>
    </location>
</feature>
<dbReference type="InterPro" id="IPR050681">
    <property type="entry name" value="CDF/SLC30A"/>
</dbReference>
<name>W4VPE5_9BACI</name>
<comment type="subcellular location">
    <subcellularLocation>
        <location evidence="1">Membrane</location>
        <topology evidence="1">Multi-pass membrane protein</topology>
    </subcellularLocation>
</comment>
<comment type="similarity">
    <text evidence="2">Belongs to the cation diffusion facilitator (CDF) transporter (TC 2.A.4) family. SLC30A subfamily.</text>
</comment>
<dbReference type="NCBIfam" id="TIGR01297">
    <property type="entry name" value="CDF"/>
    <property type="match status" value="1"/>
</dbReference>
<dbReference type="SUPFAM" id="SSF160240">
    <property type="entry name" value="Cation efflux protein cytoplasmic domain-like"/>
    <property type="match status" value="1"/>
</dbReference>
<dbReference type="Pfam" id="PF16916">
    <property type="entry name" value="ZT_dimer"/>
    <property type="match status" value="1"/>
</dbReference>
<dbReference type="InterPro" id="IPR058533">
    <property type="entry name" value="Cation_efflux_TM"/>
</dbReference>
<evidence type="ECO:0000313" key="11">
    <source>
        <dbReference type="EMBL" id="GAE94619.1"/>
    </source>
</evidence>
<feature type="transmembrane region" description="Helical" evidence="8">
    <location>
        <begin position="189"/>
        <end position="206"/>
    </location>
</feature>
<organism evidence="11 12">
    <name type="scientific">Gracilibacillus boraciitolerans JCM 21714</name>
    <dbReference type="NCBI Taxonomy" id="1298598"/>
    <lineage>
        <taxon>Bacteria</taxon>
        <taxon>Bacillati</taxon>
        <taxon>Bacillota</taxon>
        <taxon>Bacilli</taxon>
        <taxon>Bacillales</taxon>
        <taxon>Bacillaceae</taxon>
        <taxon>Gracilibacillus</taxon>
    </lineage>
</organism>
<dbReference type="STRING" id="1298598.JCM21714_3794"/>
<dbReference type="GO" id="GO:0005385">
    <property type="term" value="F:zinc ion transmembrane transporter activity"/>
    <property type="evidence" value="ECO:0007669"/>
    <property type="project" value="TreeGrafter"/>
</dbReference>
<dbReference type="PANTHER" id="PTHR11562">
    <property type="entry name" value="CATION EFFLUX PROTEIN/ ZINC TRANSPORTER"/>
    <property type="match status" value="1"/>
</dbReference>
<gene>
    <name evidence="11" type="ORF">JCM21714_3794</name>
</gene>
<feature type="transmembrane region" description="Helical" evidence="8">
    <location>
        <begin position="48"/>
        <end position="69"/>
    </location>
</feature>
<evidence type="ECO:0000259" key="10">
    <source>
        <dbReference type="Pfam" id="PF16916"/>
    </source>
</evidence>
<dbReference type="Proteomes" id="UP000019102">
    <property type="component" value="Unassembled WGS sequence"/>
</dbReference>
<feature type="transmembrane region" description="Helical" evidence="8">
    <location>
        <begin position="89"/>
        <end position="108"/>
    </location>
</feature>
<dbReference type="GO" id="GO:0005886">
    <property type="term" value="C:plasma membrane"/>
    <property type="evidence" value="ECO:0007669"/>
    <property type="project" value="TreeGrafter"/>
</dbReference>